<gene>
    <name evidence="1" type="ORF">SOCE26_018310</name>
</gene>
<sequence>MAKLRLAAEGAPPDKRLVPAVRRASLRSGRRLAGLRHPSGITAP</sequence>
<reference evidence="1 2" key="1">
    <citation type="submission" date="2015-09" db="EMBL/GenBank/DDBJ databases">
        <title>Sorangium comparison.</title>
        <authorList>
            <person name="Zaburannyi N."/>
            <person name="Bunk B."/>
            <person name="Overmann J."/>
            <person name="Mueller R."/>
        </authorList>
    </citation>
    <scope>NUCLEOTIDE SEQUENCE [LARGE SCALE GENOMIC DNA]</scope>
    <source>
        <strain evidence="1 2">So ce26</strain>
    </source>
</reference>
<accession>A0A2L0EMB7</accession>
<dbReference type="AlphaFoldDB" id="A0A2L0EMB7"/>
<name>A0A2L0EMB7_SORCE</name>
<organism evidence="1 2">
    <name type="scientific">Sorangium cellulosum</name>
    <name type="common">Polyangium cellulosum</name>
    <dbReference type="NCBI Taxonomy" id="56"/>
    <lineage>
        <taxon>Bacteria</taxon>
        <taxon>Pseudomonadati</taxon>
        <taxon>Myxococcota</taxon>
        <taxon>Polyangia</taxon>
        <taxon>Polyangiales</taxon>
        <taxon>Polyangiaceae</taxon>
        <taxon>Sorangium</taxon>
    </lineage>
</organism>
<protein>
    <submittedName>
        <fullName evidence="1">Uncharacterized protein</fullName>
    </submittedName>
</protein>
<evidence type="ECO:0000313" key="2">
    <source>
        <dbReference type="Proteomes" id="UP000238348"/>
    </source>
</evidence>
<dbReference type="RefSeq" id="WP_267898825.1">
    <property type="nucleotide sequence ID" value="NZ_CP012673.1"/>
</dbReference>
<evidence type="ECO:0000313" key="1">
    <source>
        <dbReference type="EMBL" id="AUX40430.1"/>
    </source>
</evidence>
<dbReference type="EMBL" id="CP012673">
    <property type="protein sequence ID" value="AUX40430.1"/>
    <property type="molecule type" value="Genomic_DNA"/>
</dbReference>
<dbReference type="Proteomes" id="UP000238348">
    <property type="component" value="Chromosome"/>
</dbReference>
<proteinExistence type="predicted"/>